<dbReference type="Proteomes" id="UP001163835">
    <property type="component" value="Unassembled WGS sequence"/>
</dbReference>
<dbReference type="EMBL" id="MU795713">
    <property type="protein sequence ID" value="KAJ3805028.1"/>
    <property type="molecule type" value="Genomic_DNA"/>
</dbReference>
<sequence length="118" mass="13381">VEAKELEAAQEPNKLDRYDGPNPTVFESQSTPGKKDSSFTIEEYPDFDDDIKEYYQHDVIFSKVLKDYSRFMVEDKLIWTMNQVGTKVLGIPESPKGKKSLRGAIIEQGHTTVGHFGP</sequence>
<keyword evidence="2" id="KW-1185">Reference proteome</keyword>
<evidence type="ECO:0000313" key="2">
    <source>
        <dbReference type="Proteomes" id="UP001163835"/>
    </source>
</evidence>
<accession>A0ACC1TK90</accession>
<feature type="non-terminal residue" evidence="1">
    <location>
        <position position="1"/>
    </location>
</feature>
<gene>
    <name evidence="1" type="ORF">F5876DRAFT_52510</name>
</gene>
<organism evidence="1 2">
    <name type="scientific">Lentinula aff. lateritia</name>
    <dbReference type="NCBI Taxonomy" id="2804960"/>
    <lineage>
        <taxon>Eukaryota</taxon>
        <taxon>Fungi</taxon>
        <taxon>Dikarya</taxon>
        <taxon>Basidiomycota</taxon>
        <taxon>Agaricomycotina</taxon>
        <taxon>Agaricomycetes</taxon>
        <taxon>Agaricomycetidae</taxon>
        <taxon>Agaricales</taxon>
        <taxon>Marasmiineae</taxon>
        <taxon>Omphalotaceae</taxon>
        <taxon>Lentinula</taxon>
    </lineage>
</organism>
<protein>
    <submittedName>
        <fullName evidence="1">Uncharacterized protein</fullName>
    </submittedName>
</protein>
<proteinExistence type="predicted"/>
<reference evidence="1" key="1">
    <citation type="submission" date="2022-09" db="EMBL/GenBank/DDBJ databases">
        <title>A Global Phylogenomic Analysis of the Shiitake Genus Lentinula.</title>
        <authorList>
            <consortium name="DOE Joint Genome Institute"/>
            <person name="Sierra-Patev S."/>
            <person name="Min B."/>
            <person name="Naranjo-Ortiz M."/>
            <person name="Looney B."/>
            <person name="Konkel Z."/>
            <person name="Slot J.C."/>
            <person name="Sakamoto Y."/>
            <person name="Steenwyk J.L."/>
            <person name="Rokas A."/>
            <person name="Carro J."/>
            <person name="Camarero S."/>
            <person name="Ferreira P."/>
            <person name="Molpeceres G."/>
            <person name="Ruiz-Duenas F.J."/>
            <person name="Serrano A."/>
            <person name="Henrissat B."/>
            <person name="Drula E."/>
            <person name="Hughes K.W."/>
            <person name="Mata J.L."/>
            <person name="Ishikawa N.K."/>
            <person name="Vargas-Isla R."/>
            <person name="Ushijima S."/>
            <person name="Smith C.A."/>
            <person name="Ahrendt S."/>
            <person name="Andreopoulos W."/>
            <person name="He G."/>
            <person name="Labutti K."/>
            <person name="Lipzen A."/>
            <person name="Ng V."/>
            <person name="Riley R."/>
            <person name="Sandor L."/>
            <person name="Barry K."/>
            <person name="Martinez A.T."/>
            <person name="Xiao Y."/>
            <person name="Gibbons J.G."/>
            <person name="Terashima K."/>
            <person name="Grigoriev I.V."/>
            <person name="Hibbett D.S."/>
        </authorList>
    </citation>
    <scope>NUCLEOTIDE SEQUENCE</scope>
    <source>
        <strain evidence="1">TMI1499</strain>
    </source>
</reference>
<evidence type="ECO:0000313" key="1">
    <source>
        <dbReference type="EMBL" id="KAJ3805028.1"/>
    </source>
</evidence>
<name>A0ACC1TK90_9AGAR</name>
<comment type="caution">
    <text evidence="1">The sequence shown here is derived from an EMBL/GenBank/DDBJ whole genome shotgun (WGS) entry which is preliminary data.</text>
</comment>